<sequence length="755" mass="84500">MQICGEHAIAVDQNIQDKPAPDDTPHQIPSPYLTKQATQILARPRDTQPLGGGILYPSHVSTPQHPPIYDDPDLFKIHPVFEDDLDDEEENINNDDENIEEFETSAYRNPLNNPSQTAQEWSAKTETRFFPNLGLRNRTFSNDLKLKLTASAPPMPLTTPIPTTAPEIVTTLTPVVESEPITTTSKLILTPTPILTSNSIDITSMPPPTPTPPEADTSMLLNLRPPAEFLSKNKKRNVEAEVVETNFRTNRQSRRSSGTSQPSTNVEEFETEFKKPSLTTAKKESYEKYDTPHVKGNSPQTPPQLGYAQAGSRNPRTRYHEEAETQFLRHSYLNPPVFPGYPILKSLNSEGHRIPQPVPQGLINQLIAQHLALRERLGQTQKVPVIQAERPPNTRHSVEVRETPFRRVSEIQTPAETSRILTYAEKRRRWKEEMKKKLKKQKVPARQIIRPIITGEKNKYYVTYSPYYRLYQVSRQPPKGLNITGNKDITTTTVSPLTVTLSTTSAPVEVISPYPPITAPGSSSSPTTTPATSKPSTTTTAAPKVVSLKVEPMPVSSSKNTNKMQVRVAAIKPTSEAKGKQLLYMDDEDDEWKVEEEDYYVDENGQLTERMKHELSTTTTTVIPPIVITTTPDSSLAAIVFPVGHTTEAPRTISTSTTASSKAAEITTRKPIEQVTPGADYILPEAPANKQDYTDYGHSEEDLFFWKPEFESRRTRIDPSSQNSATESFNEELPNNNDDDNDAFEITVHNPNKKL</sequence>
<evidence type="ECO:0000313" key="1">
    <source>
        <dbReference type="Proteomes" id="UP000887579"/>
    </source>
</evidence>
<reference evidence="2" key="1">
    <citation type="submission" date="2022-11" db="UniProtKB">
        <authorList>
            <consortium name="WormBaseParasite"/>
        </authorList>
    </citation>
    <scope>IDENTIFICATION</scope>
</reference>
<evidence type="ECO:0000313" key="2">
    <source>
        <dbReference type="WBParaSite" id="ES5_v2.g6907.t1"/>
    </source>
</evidence>
<protein>
    <submittedName>
        <fullName evidence="2">Uncharacterized protein</fullName>
    </submittedName>
</protein>
<name>A0AC34GQG0_9BILA</name>
<dbReference type="WBParaSite" id="ES5_v2.g6907.t1">
    <property type="protein sequence ID" value="ES5_v2.g6907.t1"/>
    <property type="gene ID" value="ES5_v2.g6907"/>
</dbReference>
<accession>A0AC34GQG0</accession>
<proteinExistence type="predicted"/>
<dbReference type="Proteomes" id="UP000887579">
    <property type="component" value="Unplaced"/>
</dbReference>
<organism evidence="1 2">
    <name type="scientific">Panagrolaimus sp. ES5</name>
    <dbReference type="NCBI Taxonomy" id="591445"/>
    <lineage>
        <taxon>Eukaryota</taxon>
        <taxon>Metazoa</taxon>
        <taxon>Ecdysozoa</taxon>
        <taxon>Nematoda</taxon>
        <taxon>Chromadorea</taxon>
        <taxon>Rhabditida</taxon>
        <taxon>Tylenchina</taxon>
        <taxon>Panagrolaimomorpha</taxon>
        <taxon>Panagrolaimoidea</taxon>
        <taxon>Panagrolaimidae</taxon>
        <taxon>Panagrolaimus</taxon>
    </lineage>
</organism>